<evidence type="ECO:0000256" key="6">
    <source>
        <dbReference type="ARBA" id="ARBA00022741"/>
    </source>
</evidence>
<evidence type="ECO:0000256" key="8">
    <source>
        <dbReference type="ARBA" id="ARBA00022840"/>
    </source>
</evidence>
<keyword evidence="11" id="KW-0460">Magnesium</keyword>
<dbReference type="OrthoDB" id="9800332at2"/>
<feature type="binding site" evidence="11">
    <location>
        <position position="108"/>
    </location>
    <ligand>
        <name>ATP</name>
        <dbReference type="ChEBI" id="CHEBI:30616"/>
    </ligand>
</feature>
<comment type="pathway">
    <text evidence="1 11">Metabolic intermediate biosynthesis; chorismate biosynthesis; chorismate from D-erythrose 4-phosphate and phosphoenolpyruvate: step 5/7.</text>
</comment>
<dbReference type="GO" id="GO:0005829">
    <property type="term" value="C:cytosol"/>
    <property type="evidence" value="ECO:0007669"/>
    <property type="project" value="TreeGrafter"/>
</dbReference>
<keyword evidence="6 11" id="KW-0547">Nucleotide-binding</keyword>
<keyword evidence="4 11" id="KW-0028">Amino-acid biosynthesis</keyword>
<dbReference type="CDD" id="cd00464">
    <property type="entry name" value="SK"/>
    <property type="match status" value="1"/>
</dbReference>
<dbReference type="GO" id="GO:0009073">
    <property type="term" value="P:aromatic amino acid family biosynthetic process"/>
    <property type="evidence" value="ECO:0007669"/>
    <property type="project" value="UniProtKB-KW"/>
</dbReference>
<evidence type="ECO:0000256" key="3">
    <source>
        <dbReference type="ARBA" id="ARBA00012154"/>
    </source>
</evidence>
<dbReference type="PROSITE" id="PS01128">
    <property type="entry name" value="SHIKIMATE_KINASE"/>
    <property type="match status" value="1"/>
</dbReference>
<dbReference type="HAMAP" id="MF_00109">
    <property type="entry name" value="Shikimate_kinase"/>
    <property type="match status" value="1"/>
</dbReference>
<feature type="binding site" evidence="11">
    <location>
        <position position="125"/>
    </location>
    <ligand>
        <name>substrate</name>
    </ligand>
</feature>
<dbReference type="EMBL" id="RCUX01000003">
    <property type="protein sequence ID" value="RLP77091.1"/>
    <property type="molecule type" value="Genomic_DNA"/>
</dbReference>
<dbReference type="Proteomes" id="UP000272503">
    <property type="component" value="Unassembled WGS sequence"/>
</dbReference>
<gene>
    <name evidence="11" type="primary">aroK</name>
    <name evidence="12" type="ORF">D9V32_05405</name>
</gene>
<evidence type="ECO:0000256" key="4">
    <source>
        <dbReference type="ARBA" id="ARBA00022605"/>
    </source>
</evidence>
<comment type="function">
    <text evidence="11">Catalyzes the specific phosphorylation of the 3-hydroxyl group of shikimic acid using ATP as a cosubstrate.</text>
</comment>
<feature type="binding site" evidence="11">
    <location>
        <position position="10"/>
    </location>
    <ligand>
        <name>Mg(2+)</name>
        <dbReference type="ChEBI" id="CHEBI:18420"/>
    </ligand>
</feature>
<dbReference type="UniPathway" id="UPA00053">
    <property type="reaction ID" value="UER00088"/>
</dbReference>
<name>A0A3L7ABQ6_9MICO</name>
<proteinExistence type="inferred from homology"/>
<evidence type="ECO:0000256" key="10">
    <source>
        <dbReference type="ARBA" id="ARBA00048567"/>
    </source>
</evidence>
<keyword evidence="13" id="KW-1185">Reference proteome</keyword>
<feature type="binding site" evidence="11">
    <location>
        <position position="28"/>
    </location>
    <ligand>
        <name>substrate</name>
    </ligand>
</feature>
<comment type="subunit">
    <text evidence="11">Monomer.</text>
</comment>
<feature type="binding site" evidence="11">
    <location>
        <position position="72"/>
    </location>
    <ligand>
        <name>substrate</name>
    </ligand>
</feature>
<comment type="caution">
    <text evidence="12">The sequence shown here is derived from an EMBL/GenBank/DDBJ whole genome shotgun (WGS) entry which is preliminary data.</text>
</comment>
<dbReference type="Gene3D" id="3.40.50.300">
    <property type="entry name" value="P-loop containing nucleotide triphosphate hydrolases"/>
    <property type="match status" value="1"/>
</dbReference>
<comment type="similarity">
    <text evidence="2 11">Belongs to the shikimate kinase family.</text>
</comment>
<dbReference type="GO" id="GO:0004765">
    <property type="term" value="F:shikimate kinase activity"/>
    <property type="evidence" value="ECO:0007669"/>
    <property type="project" value="UniProtKB-UniRule"/>
</dbReference>
<dbReference type="GO" id="GO:0000287">
    <property type="term" value="F:magnesium ion binding"/>
    <property type="evidence" value="ECO:0007669"/>
    <property type="project" value="UniProtKB-UniRule"/>
</dbReference>
<comment type="subcellular location">
    <subcellularLocation>
        <location evidence="11">Cytoplasm</location>
    </subcellularLocation>
</comment>
<organism evidence="12 13">
    <name type="scientific">Mycetocola tolaasinivorans</name>
    <dbReference type="NCBI Taxonomy" id="76635"/>
    <lineage>
        <taxon>Bacteria</taxon>
        <taxon>Bacillati</taxon>
        <taxon>Actinomycetota</taxon>
        <taxon>Actinomycetes</taxon>
        <taxon>Micrococcales</taxon>
        <taxon>Microbacteriaceae</taxon>
        <taxon>Mycetocola</taxon>
    </lineage>
</organism>
<comment type="catalytic activity">
    <reaction evidence="10 11">
        <text>shikimate + ATP = 3-phosphoshikimate + ADP + H(+)</text>
        <dbReference type="Rhea" id="RHEA:13121"/>
        <dbReference type="ChEBI" id="CHEBI:15378"/>
        <dbReference type="ChEBI" id="CHEBI:30616"/>
        <dbReference type="ChEBI" id="CHEBI:36208"/>
        <dbReference type="ChEBI" id="CHEBI:145989"/>
        <dbReference type="ChEBI" id="CHEBI:456216"/>
        <dbReference type="EC" id="2.7.1.71"/>
    </reaction>
</comment>
<evidence type="ECO:0000256" key="9">
    <source>
        <dbReference type="ARBA" id="ARBA00023141"/>
    </source>
</evidence>
<dbReference type="Pfam" id="PF01202">
    <property type="entry name" value="SKI"/>
    <property type="match status" value="1"/>
</dbReference>
<dbReference type="PANTHER" id="PTHR21087">
    <property type="entry name" value="SHIKIMATE KINASE"/>
    <property type="match status" value="1"/>
</dbReference>
<evidence type="ECO:0000256" key="1">
    <source>
        <dbReference type="ARBA" id="ARBA00004842"/>
    </source>
</evidence>
<dbReference type="EC" id="2.7.1.71" evidence="3 11"/>
<keyword evidence="11" id="KW-0963">Cytoplasm</keyword>
<evidence type="ECO:0000256" key="11">
    <source>
        <dbReference type="HAMAP-Rule" id="MF_00109"/>
    </source>
</evidence>
<keyword evidence="9 11" id="KW-0057">Aromatic amino acid biosynthesis</keyword>
<keyword evidence="8 11" id="KW-0067">ATP-binding</keyword>
<keyword evidence="11" id="KW-0479">Metal-binding</keyword>
<feature type="binding site" evidence="11">
    <location>
        <begin position="6"/>
        <end position="11"/>
    </location>
    <ligand>
        <name>ATP</name>
        <dbReference type="ChEBI" id="CHEBI:30616"/>
    </ligand>
</feature>
<keyword evidence="7 11" id="KW-0418">Kinase</keyword>
<dbReference type="PANTHER" id="PTHR21087:SF16">
    <property type="entry name" value="SHIKIMATE KINASE 1, CHLOROPLASTIC"/>
    <property type="match status" value="1"/>
</dbReference>
<keyword evidence="5 11" id="KW-0808">Transferase</keyword>
<dbReference type="GO" id="GO:0008652">
    <property type="term" value="P:amino acid biosynthetic process"/>
    <property type="evidence" value="ECO:0007669"/>
    <property type="project" value="UniProtKB-KW"/>
</dbReference>
<protein>
    <recommendedName>
        <fullName evidence="3 11">Shikimate kinase</fullName>
        <shortName evidence="11">SK</shortName>
        <ecNumber evidence="3 11">2.7.1.71</ecNumber>
    </recommendedName>
</protein>
<comment type="caution">
    <text evidence="11">Lacks conserved residue(s) required for the propagation of feature annotation.</text>
</comment>
<dbReference type="InterPro" id="IPR027417">
    <property type="entry name" value="P-loop_NTPase"/>
</dbReference>
<evidence type="ECO:0000313" key="13">
    <source>
        <dbReference type="Proteomes" id="UP000272503"/>
    </source>
</evidence>
<dbReference type="GO" id="GO:0005524">
    <property type="term" value="F:ATP binding"/>
    <property type="evidence" value="ECO:0007669"/>
    <property type="project" value="UniProtKB-UniRule"/>
</dbReference>
<dbReference type="InterPro" id="IPR023000">
    <property type="entry name" value="Shikimate_kinase_CS"/>
</dbReference>
<sequence length="159" mass="17368">MVGPMGSGKTKIGRRLARDLDRPFIDTDQRIVAQHGEIAAIFARVGEEGFRAIEREVVAQALSEPAVVSLGGGSVLDADTRATLRELPTIYLTVSERVVRGRLRGGKRPLVQNDPDAWSRIFNERRALYEEVASIRFDTSAGHITALGGKIAAWAKENS</sequence>
<evidence type="ECO:0000256" key="5">
    <source>
        <dbReference type="ARBA" id="ARBA00022679"/>
    </source>
</evidence>
<dbReference type="InterPro" id="IPR000623">
    <property type="entry name" value="Shikimate_kinase/TSH1"/>
</dbReference>
<dbReference type="InterPro" id="IPR031322">
    <property type="entry name" value="Shikimate/glucono_kinase"/>
</dbReference>
<dbReference type="GO" id="GO:0009423">
    <property type="term" value="P:chorismate biosynthetic process"/>
    <property type="evidence" value="ECO:0007669"/>
    <property type="project" value="UniProtKB-UniRule"/>
</dbReference>
<dbReference type="SUPFAM" id="SSF52540">
    <property type="entry name" value="P-loop containing nucleoside triphosphate hydrolases"/>
    <property type="match status" value="1"/>
</dbReference>
<accession>A0A3L7ABQ6</accession>
<dbReference type="PRINTS" id="PR01100">
    <property type="entry name" value="SHIKIMTKNASE"/>
</dbReference>
<reference evidence="12 13" key="1">
    <citation type="submission" date="2018-10" db="EMBL/GenBank/DDBJ databases">
        <authorList>
            <person name="Li J."/>
        </authorList>
    </citation>
    <scope>NUCLEOTIDE SEQUENCE [LARGE SCALE GENOMIC DNA]</scope>
    <source>
        <strain evidence="12 13">IF 016277</strain>
    </source>
</reference>
<feature type="binding site" evidence="11">
    <location>
        <position position="51"/>
    </location>
    <ligand>
        <name>substrate</name>
    </ligand>
</feature>
<evidence type="ECO:0000256" key="7">
    <source>
        <dbReference type="ARBA" id="ARBA00022777"/>
    </source>
</evidence>
<dbReference type="AlphaFoldDB" id="A0A3L7ABQ6"/>
<comment type="cofactor">
    <cofactor evidence="11">
        <name>Mg(2+)</name>
        <dbReference type="ChEBI" id="CHEBI:18420"/>
    </cofactor>
    <text evidence="11">Binds 1 Mg(2+) ion per subunit.</text>
</comment>
<evidence type="ECO:0000256" key="2">
    <source>
        <dbReference type="ARBA" id="ARBA00006997"/>
    </source>
</evidence>
<evidence type="ECO:0000313" key="12">
    <source>
        <dbReference type="EMBL" id="RLP77091.1"/>
    </source>
</evidence>